<name>A0ABP7RYG6_9SPHN</name>
<feature type="compositionally biased region" description="Basic and acidic residues" evidence="1">
    <location>
        <begin position="242"/>
        <end position="252"/>
    </location>
</feature>
<feature type="region of interest" description="Disordered" evidence="1">
    <location>
        <begin position="400"/>
        <end position="482"/>
    </location>
</feature>
<feature type="compositionally biased region" description="Low complexity" evidence="1">
    <location>
        <begin position="232"/>
        <end position="241"/>
    </location>
</feature>
<feature type="compositionally biased region" description="Low complexity" evidence="1">
    <location>
        <begin position="472"/>
        <end position="482"/>
    </location>
</feature>
<feature type="compositionally biased region" description="Basic and acidic residues" evidence="1">
    <location>
        <begin position="1"/>
        <end position="37"/>
    </location>
</feature>
<evidence type="ECO:0000313" key="2">
    <source>
        <dbReference type="EMBL" id="GAA4003869.1"/>
    </source>
</evidence>
<feature type="compositionally biased region" description="Polar residues" evidence="1">
    <location>
        <begin position="153"/>
        <end position="179"/>
    </location>
</feature>
<dbReference type="EMBL" id="BAAAZD010000001">
    <property type="protein sequence ID" value="GAA4003869.1"/>
    <property type="molecule type" value="Genomic_DNA"/>
</dbReference>
<reference evidence="3" key="1">
    <citation type="journal article" date="2019" name="Int. J. Syst. Evol. Microbiol.">
        <title>The Global Catalogue of Microorganisms (GCM) 10K type strain sequencing project: providing services to taxonomists for standard genome sequencing and annotation.</title>
        <authorList>
            <consortium name="The Broad Institute Genomics Platform"/>
            <consortium name="The Broad Institute Genome Sequencing Center for Infectious Disease"/>
            <person name="Wu L."/>
            <person name="Ma J."/>
        </authorList>
    </citation>
    <scope>NUCLEOTIDE SEQUENCE [LARGE SCALE GENOMIC DNA]</scope>
    <source>
        <strain evidence="3">JCM 16603</strain>
    </source>
</reference>
<organism evidence="2 3">
    <name type="scientific">Sphingomonas humi</name>
    <dbReference type="NCBI Taxonomy" id="335630"/>
    <lineage>
        <taxon>Bacteria</taxon>
        <taxon>Pseudomonadati</taxon>
        <taxon>Pseudomonadota</taxon>
        <taxon>Alphaproteobacteria</taxon>
        <taxon>Sphingomonadales</taxon>
        <taxon>Sphingomonadaceae</taxon>
        <taxon>Sphingomonas</taxon>
    </lineage>
</organism>
<dbReference type="InterPro" id="IPR018684">
    <property type="entry name" value="DUF2171"/>
</dbReference>
<feature type="region of interest" description="Disordered" evidence="1">
    <location>
        <begin position="1"/>
        <end position="289"/>
    </location>
</feature>
<feature type="compositionally biased region" description="Gly residues" evidence="1">
    <location>
        <begin position="123"/>
        <end position="136"/>
    </location>
</feature>
<evidence type="ECO:0008006" key="4">
    <source>
        <dbReference type="Google" id="ProtNLM"/>
    </source>
</evidence>
<feature type="compositionally biased region" description="Gly residues" evidence="1">
    <location>
        <begin position="212"/>
        <end position="231"/>
    </location>
</feature>
<gene>
    <name evidence="2" type="ORF">GCM10022211_14670</name>
</gene>
<feature type="compositionally biased region" description="Gly residues" evidence="1">
    <location>
        <begin position="412"/>
        <end position="421"/>
    </location>
</feature>
<dbReference type="RefSeq" id="WP_344709525.1">
    <property type="nucleotide sequence ID" value="NZ_BAAAZD010000001.1"/>
</dbReference>
<dbReference type="Proteomes" id="UP001501310">
    <property type="component" value="Unassembled WGS sequence"/>
</dbReference>
<evidence type="ECO:0000313" key="3">
    <source>
        <dbReference type="Proteomes" id="UP001501310"/>
    </source>
</evidence>
<evidence type="ECO:0000256" key="1">
    <source>
        <dbReference type="SAM" id="MobiDB-lite"/>
    </source>
</evidence>
<feature type="compositionally biased region" description="Basic and acidic residues" evidence="1">
    <location>
        <begin position="400"/>
        <end position="411"/>
    </location>
</feature>
<feature type="compositionally biased region" description="Basic and acidic residues" evidence="1">
    <location>
        <begin position="74"/>
        <end position="97"/>
    </location>
</feature>
<feature type="compositionally biased region" description="Basic and acidic residues" evidence="1">
    <location>
        <begin position="49"/>
        <end position="58"/>
    </location>
</feature>
<feature type="compositionally biased region" description="Polar residues" evidence="1">
    <location>
        <begin position="59"/>
        <end position="69"/>
    </location>
</feature>
<comment type="caution">
    <text evidence="2">The sequence shown here is derived from an EMBL/GenBank/DDBJ whole genome shotgun (WGS) entry which is preliminary data.</text>
</comment>
<keyword evidence="3" id="KW-1185">Reference proteome</keyword>
<dbReference type="Pfam" id="PF09939">
    <property type="entry name" value="DUF2171"/>
    <property type="match status" value="1"/>
</dbReference>
<sequence>MAYDRYDDRDNRGYRDDRQRGTRSGGNDDRGFFDRAIDSVSNFFNDDDSGSREDESRTRYGQTQQSGRSSYEPRAYDQDEGRQRGGREDDRFGRSDRGALFGGGQSSSLGRGRDEGDYRNQYGRGGGESGGFGRGDYGSQNNDSFGRQDRDTSSLGQNRTYPSSYNQTGSGSYRDTQGQSLGGGQNRYDQDRSQRGFQSQGSDRYRPMTGDYGRGSLGQGGRSGSGMGGQDFGQQQFGSQDRFQDQDSDQHRSASYYGQTDRGQSAFGQSGQSAFGGSGMRSPHDEHYSSWRQRQIEDLDRDYDEYCREHQSRFENEFSGFRQQRQTKRQLLQSIREHAEVVDETGQHIGTVDKVRGEKVILTKNDPEAHGVHRSFTCSLLDRVEDGKVYLTGTKDSIRSRLTEERDEGKQDGGMLGGLFGGSTDDTDRRSPQATTNQPTGLSGQTGTGTSTGEGPHILDQSFSGTYEDGDSSTTGSRTTKK</sequence>
<accession>A0ABP7RYG6</accession>
<protein>
    <recommendedName>
        <fullName evidence="4">DUF2171 domain-containing protein</fullName>
    </recommendedName>
</protein>
<proteinExistence type="predicted"/>
<feature type="compositionally biased region" description="Low complexity" evidence="1">
    <location>
        <begin position="263"/>
        <end position="273"/>
    </location>
</feature>